<name>A0A2S4MD28_9HYPH</name>
<dbReference type="Proteomes" id="UP000236919">
    <property type="component" value="Unassembled WGS sequence"/>
</dbReference>
<keyword evidence="1" id="KW-0472">Membrane</keyword>
<keyword evidence="1" id="KW-1133">Transmembrane helix</keyword>
<evidence type="ECO:0000259" key="2">
    <source>
        <dbReference type="Pfam" id="PF10091"/>
    </source>
</evidence>
<dbReference type="Pfam" id="PF10091">
    <property type="entry name" value="Glycoamylase"/>
    <property type="match status" value="1"/>
</dbReference>
<dbReference type="InterPro" id="IPR016883">
    <property type="entry name" value="UCP028431"/>
</dbReference>
<comment type="caution">
    <text evidence="3">The sequence shown here is derived from an EMBL/GenBank/DDBJ whole genome shotgun (WGS) entry which is preliminary data.</text>
</comment>
<gene>
    <name evidence="3" type="ORF">CYD53_105226</name>
</gene>
<evidence type="ECO:0000256" key="1">
    <source>
        <dbReference type="SAM" id="Phobius"/>
    </source>
</evidence>
<reference evidence="3 4" key="1">
    <citation type="submission" date="2018-01" db="EMBL/GenBank/DDBJ databases">
        <title>Genomic Encyclopedia of Type Strains, Phase III (KMG-III): the genomes of soil and plant-associated and newly described type strains.</title>
        <authorList>
            <person name="Whitman W."/>
        </authorList>
    </citation>
    <scope>NUCLEOTIDE SEQUENCE [LARGE SCALE GENOMIC DNA]</scope>
    <source>
        <strain evidence="3 4">1131</strain>
    </source>
</reference>
<evidence type="ECO:0000313" key="4">
    <source>
        <dbReference type="Proteomes" id="UP000236919"/>
    </source>
</evidence>
<accession>A0A2S4MD28</accession>
<dbReference type="PIRSF" id="PIRSF028431">
    <property type="entry name" value="UCP028431"/>
    <property type="match status" value="1"/>
</dbReference>
<protein>
    <recommendedName>
        <fullName evidence="2">Glycoamylase-like domain-containing protein</fullName>
    </recommendedName>
</protein>
<evidence type="ECO:0000313" key="3">
    <source>
        <dbReference type="EMBL" id="POR52561.1"/>
    </source>
</evidence>
<dbReference type="EMBL" id="PQFZ01000005">
    <property type="protein sequence ID" value="POR52561.1"/>
    <property type="molecule type" value="Genomic_DNA"/>
</dbReference>
<feature type="transmembrane region" description="Helical" evidence="1">
    <location>
        <begin position="61"/>
        <end position="83"/>
    </location>
</feature>
<dbReference type="Gene3D" id="1.50.10.140">
    <property type="match status" value="1"/>
</dbReference>
<keyword evidence="4" id="KW-1185">Reference proteome</keyword>
<keyword evidence="1" id="KW-0812">Transmembrane</keyword>
<dbReference type="AlphaFoldDB" id="A0A2S4MD28"/>
<dbReference type="RefSeq" id="WP_103718308.1">
    <property type="nucleotide sequence ID" value="NZ_PQFZ01000005.1"/>
</dbReference>
<proteinExistence type="predicted"/>
<sequence>MRPEQHPRAAPFLAAGACAPSDAALLDLIQRQTFRFFWDFAHPVCGLARDRLDKHGQGGDLVAIGGSGFGVMAIIVAAARGWIGRDEALARMQKILRHLADVPRYHGVFPHFIDGRTGATVPFGAKDDGGDIVETAFLFQGLLSTRQYFSRDTAAEAALREMIDRLWRSVEWNWHTRGGRPVLYWHWSPNHGWARDHQIRGWNECLIAYVLAAASPDHAIDAEAYHRGWAAGPDFVNGQRYYGLELPLGPAFGGPLCFAHYSFLGLSPAGLVDRYADYWQQNVRHALIHYRHSVKNPNGHPGYGPQCWGLTASDGPHGYDVHTPDHDPGVIAPTAALSSMPYVPAEAIAALRHFLVLGDRIWGECGFTSGFSTRGQWASADSIAIDQGPIVVMIENHRTGLLWKLFMSCPEVGRALARLGLRSNGHGA</sequence>
<dbReference type="OrthoDB" id="5937621at2"/>
<organism evidence="3 4">
    <name type="scientific">Bosea psychrotolerans</name>
    <dbReference type="NCBI Taxonomy" id="1871628"/>
    <lineage>
        <taxon>Bacteria</taxon>
        <taxon>Pseudomonadati</taxon>
        <taxon>Pseudomonadota</taxon>
        <taxon>Alphaproteobacteria</taxon>
        <taxon>Hyphomicrobiales</taxon>
        <taxon>Boseaceae</taxon>
        <taxon>Bosea</taxon>
    </lineage>
</organism>
<dbReference type="InterPro" id="IPR019282">
    <property type="entry name" value="Glycoamylase-like_cons_dom"/>
</dbReference>
<feature type="domain" description="Glycoamylase-like" evidence="2">
    <location>
        <begin position="197"/>
        <end position="410"/>
    </location>
</feature>